<dbReference type="AlphaFoldDB" id="A0A6A9JXF6"/>
<dbReference type="PIRSF" id="PIRSF039020">
    <property type="entry name" value="EhpR"/>
    <property type="match status" value="1"/>
</dbReference>
<dbReference type="PANTHER" id="PTHR36503">
    <property type="entry name" value="BLR2520 PROTEIN"/>
    <property type="match status" value="1"/>
</dbReference>
<dbReference type="PROSITE" id="PS51819">
    <property type="entry name" value="VOC"/>
    <property type="match status" value="1"/>
</dbReference>
<protein>
    <submittedName>
        <fullName evidence="2">Drug:proton antiporter</fullName>
    </submittedName>
</protein>
<comment type="caution">
    <text evidence="2">The sequence shown here is derived from an EMBL/GenBank/DDBJ whole genome shotgun (WGS) entry which is preliminary data.</text>
</comment>
<dbReference type="Gene3D" id="3.30.720.120">
    <property type="match status" value="1"/>
</dbReference>
<dbReference type="SUPFAM" id="SSF54593">
    <property type="entry name" value="Glyoxalase/Bleomycin resistance protein/Dihydroxybiphenyl dioxygenase"/>
    <property type="match status" value="1"/>
</dbReference>
<dbReference type="InterPro" id="IPR029068">
    <property type="entry name" value="Glyas_Bleomycin-R_OHBP_Dase"/>
</dbReference>
<proteinExistence type="predicted"/>
<organism evidence="2">
    <name type="scientific">Pseudomonas aeruginosa</name>
    <dbReference type="NCBI Taxonomy" id="287"/>
    <lineage>
        <taxon>Bacteria</taxon>
        <taxon>Pseudomonadati</taxon>
        <taxon>Pseudomonadota</taxon>
        <taxon>Gammaproteobacteria</taxon>
        <taxon>Pseudomonadales</taxon>
        <taxon>Pseudomonadaceae</taxon>
        <taxon>Pseudomonas</taxon>
    </lineage>
</organism>
<feature type="domain" description="VOC" evidence="1">
    <location>
        <begin position="3"/>
        <end position="120"/>
    </location>
</feature>
<dbReference type="InterPro" id="IPR037523">
    <property type="entry name" value="VOC_core"/>
</dbReference>
<dbReference type="InterPro" id="IPR004360">
    <property type="entry name" value="Glyas_Fos-R_dOase_dom"/>
</dbReference>
<dbReference type="PANTHER" id="PTHR36503:SF1">
    <property type="entry name" value="BLR2520 PROTEIN"/>
    <property type="match status" value="1"/>
</dbReference>
<accession>A0A6A9JXF6</accession>
<dbReference type="Pfam" id="PF00903">
    <property type="entry name" value="Glyoxalase"/>
    <property type="match status" value="1"/>
</dbReference>
<gene>
    <name evidence="2" type="ORF">GNQ20_08295</name>
</gene>
<reference evidence="2" key="1">
    <citation type="submission" date="2019-11" db="EMBL/GenBank/DDBJ databases">
        <title>Genomes of ocular Pseudomonas aeruginosa isolates.</title>
        <authorList>
            <person name="Khan M."/>
            <person name="Rice S.A."/>
            <person name="Willcox M.D.P."/>
            <person name="Stapleton F."/>
        </authorList>
    </citation>
    <scope>NUCLEOTIDE SEQUENCE</scope>
    <source>
        <strain evidence="2">PA206</strain>
    </source>
</reference>
<evidence type="ECO:0000259" key="1">
    <source>
        <dbReference type="PROSITE" id="PS51819"/>
    </source>
</evidence>
<name>A0A6A9JXF6_PSEAI</name>
<dbReference type="EMBL" id="WOAJ01000002">
    <property type="protein sequence ID" value="MUI57797.1"/>
    <property type="molecule type" value="Genomic_DNA"/>
</dbReference>
<dbReference type="InterPro" id="IPR026275">
    <property type="entry name" value="Glyoxalase/dOase/EhpR"/>
</dbReference>
<dbReference type="Gene3D" id="3.30.720.110">
    <property type="match status" value="1"/>
</dbReference>
<sequence>MIAPSLLNLYVDDPARSAAFYRRLLARESVEQSTEFALFVCANGFKLGLWARASVAPASAVRGGGDELCFQVDSDDEVRRLHQRWHEQGVEIVQAPQSMDFGYTFCGLDLDGHRLRVYCLAL</sequence>
<evidence type="ECO:0000313" key="2">
    <source>
        <dbReference type="EMBL" id="MUI57797.1"/>
    </source>
</evidence>
<dbReference type="RefSeq" id="WP_057389031.1">
    <property type="nucleotide sequence ID" value="NZ_CAWOKN010000049.1"/>
</dbReference>